<keyword evidence="4" id="KW-1185">Reference proteome</keyword>
<dbReference type="KEGG" id="bapa:BBC0178_009680"/>
<keyword evidence="1" id="KW-0812">Transmembrane</keyword>
<dbReference type="RefSeq" id="WP_078039399.1">
    <property type="nucleotide sequence ID" value="NZ_CP015820.1"/>
</dbReference>
<feature type="transmembrane region" description="Helical" evidence="1">
    <location>
        <begin position="224"/>
        <end position="245"/>
    </location>
</feature>
<name>A0A1U9MAU2_9HYPH</name>
<keyword evidence="1" id="KW-0472">Membrane</keyword>
<feature type="transmembrane region" description="Helical" evidence="1">
    <location>
        <begin position="136"/>
        <end position="160"/>
    </location>
</feature>
<dbReference type="Proteomes" id="UP000189660">
    <property type="component" value="Chromosome"/>
</dbReference>
<reference evidence="3 4" key="1">
    <citation type="submission" date="2016-11" db="EMBL/GenBank/DDBJ databases">
        <title>Comparative genomics of Bartonella apis.</title>
        <authorList>
            <person name="Engel P."/>
        </authorList>
    </citation>
    <scope>NUCLEOTIDE SEQUENCE [LARGE SCALE GENOMIC DNA]</scope>
    <source>
        <strain evidence="3 4">BBC0178</strain>
    </source>
</reference>
<sequence length="322" mass="36874">MNQPETIKIRLQKVDLFRGLALIGMVVYHFSWDLSYFSYIDPQVPAEGSLRVLARIVAFCFLFISGFSLYLAQGKQFRFSPYFRRLSIIVLAALVVSIVTYFIMPQGFIYFGILHEIAVATVIGLLFLHTPLVLNFLAIFIFVLLPFILKSDFFNVPYLLWIGFSSYPRPSFDYVPVFPWFGSALLGLTTARICDKFHLFIYLQNGIRPQWLNKSLQLIGRHSLIFYLVHQPVLLALLYCISAVFPPSADALRKPLERACVNECSESQADSHLCTAFCSCVFDQIDHQQMMSEFSRGEVSQTDERLQKSINACWGQTVLKQQ</sequence>
<dbReference type="OrthoDB" id="9807591at2"/>
<feature type="transmembrane region" description="Helical" evidence="1">
    <location>
        <begin position="52"/>
        <end position="71"/>
    </location>
</feature>
<feature type="transmembrane region" description="Helical" evidence="1">
    <location>
        <begin position="109"/>
        <end position="129"/>
    </location>
</feature>
<dbReference type="EMBL" id="CP015820">
    <property type="protein sequence ID" value="AQT42453.1"/>
    <property type="molecule type" value="Genomic_DNA"/>
</dbReference>
<dbReference type="Pfam" id="PF07786">
    <property type="entry name" value="HGSNAT_cat"/>
    <property type="match status" value="1"/>
</dbReference>
<gene>
    <name evidence="3" type="ORF">BBC0178_009680</name>
</gene>
<feature type="domain" description="Heparan-alpha-glucosaminide N-acetyltransferase catalytic" evidence="2">
    <location>
        <begin position="10"/>
        <end position="232"/>
    </location>
</feature>
<evidence type="ECO:0000256" key="1">
    <source>
        <dbReference type="SAM" id="Phobius"/>
    </source>
</evidence>
<feature type="transmembrane region" description="Helical" evidence="1">
    <location>
        <begin position="83"/>
        <end position="103"/>
    </location>
</feature>
<accession>A0A1U9MAU2</accession>
<organism evidence="3 4">
    <name type="scientific">Bartonella apihabitans</name>
    <dbReference type="NCBI Taxonomy" id="2750929"/>
    <lineage>
        <taxon>Bacteria</taxon>
        <taxon>Pseudomonadati</taxon>
        <taxon>Pseudomonadota</taxon>
        <taxon>Alphaproteobacteria</taxon>
        <taxon>Hyphomicrobiales</taxon>
        <taxon>Bartonellaceae</taxon>
        <taxon>Bartonella</taxon>
    </lineage>
</organism>
<proteinExistence type="predicted"/>
<keyword evidence="1" id="KW-1133">Transmembrane helix</keyword>
<feature type="transmembrane region" description="Helical" evidence="1">
    <location>
        <begin position="20"/>
        <end position="40"/>
    </location>
</feature>
<dbReference type="InterPro" id="IPR012429">
    <property type="entry name" value="HGSNAT_cat"/>
</dbReference>
<feature type="transmembrane region" description="Helical" evidence="1">
    <location>
        <begin position="180"/>
        <end position="203"/>
    </location>
</feature>
<evidence type="ECO:0000313" key="3">
    <source>
        <dbReference type="EMBL" id="AQT42453.1"/>
    </source>
</evidence>
<evidence type="ECO:0000259" key="2">
    <source>
        <dbReference type="Pfam" id="PF07786"/>
    </source>
</evidence>
<protein>
    <submittedName>
        <fullName evidence="3">Membrane protein</fullName>
    </submittedName>
</protein>
<dbReference type="AlphaFoldDB" id="A0A1U9MAU2"/>
<evidence type="ECO:0000313" key="4">
    <source>
        <dbReference type="Proteomes" id="UP000189660"/>
    </source>
</evidence>